<dbReference type="SUPFAM" id="SSF51735">
    <property type="entry name" value="NAD(P)-binding Rossmann-fold domains"/>
    <property type="match status" value="1"/>
</dbReference>
<dbReference type="InterPro" id="IPR036291">
    <property type="entry name" value="NAD(P)-bd_dom_sf"/>
</dbReference>
<accession>X1R7D5</accession>
<proteinExistence type="predicted"/>
<sequence length="98" mass="11065">MQYYVGQRLHTSIFHPKVLEKALRSADVVIGAVYLVGKRPWVYITEDMVKLMKKGSVIVDISIDQGGCIETSQSTDHHNPVYTRHGVIHYAVTNIPSR</sequence>
<comment type="caution">
    <text evidence="2">The sequence shown here is derived from an EMBL/GenBank/DDBJ whole genome shotgun (WGS) entry which is preliminary data.</text>
</comment>
<dbReference type="GO" id="GO:0005886">
    <property type="term" value="C:plasma membrane"/>
    <property type="evidence" value="ECO:0007669"/>
    <property type="project" value="TreeGrafter"/>
</dbReference>
<dbReference type="EMBL" id="BARW01009120">
    <property type="protein sequence ID" value="GAI76448.1"/>
    <property type="molecule type" value="Genomic_DNA"/>
</dbReference>
<feature type="domain" description="Alanine dehydrogenase/pyridine nucleotide transhydrogenase NAD(H)-binding" evidence="1">
    <location>
        <begin position="1"/>
        <end position="91"/>
    </location>
</feature>
<feature type="non-terminal residue" evidence="2">
    <location>
        <position position="98"/>
    </location>
</feature>
<evidence type="ECO:0000313" key="2">
    <source>
        <dbReference type="EMBL" id="GAI76448.1"/>
    </source>
</evidence>
<organism evidence="2">
    <name type="scientific">marine sediment metagenome</name>
    <dbReference type="NCBI Taxonomy" id="412755"/>
    <lineage>
        <taxon>unclassified sequences</taxon>
        <taxon>metagenomes</taxon>
        <taxon>ecological metagenomes</taxon>
    </lineage>
</organism>
<reference evidence="2" key="1">
    <citation type="journal article" date="2014" name="Front. Microbiol.">
        <title>High frequency of phylogenetically diverse reductive dehalogenase-homologous genes in deep subseafloor sedimentary metagenomes.</title>
        <authorList>
            <person name="Kawai M."/>
            <person name="Futagami T."/>
            <person name="Toyoda A."/>
            <person name="Takaki Y."/>
            <person name="Nishi S."/>
            <person name="Hori S."/>
            <person name="Arai W."/>
            <person name="Tsubouchi T."/>
            <person name="Morono Y."/>
            <person name="Uchiyama I."/>
            <person name="Ito T."/>
            <person name="Fujiyama A."/>
            <person name="Inagaki F."/>
            <person name="Takami H."/>
        </authorList>
    </citation>
    <scope>NUCLEOTIDE SEQUENCE</scope>
    <source>
        <strain evidence="2">Expedition CK06-06</strain>
    </source>
</reference>
<dbReference type="PANTHER" id="PTHR42795">
    <property type="entry name" value="ALANINE DEHYDROGENASE"/>
    <property type="match status" value="1"/>
</dbReference>
<gene>
    <name evidence="2" type="ORF">S12H4_18463</name>
</gene>
<dbReference type="GO" id="GO:0006524">
    <property type="term" value="P:alanine catabolic process"/>
    <property type="evidence" value="ECO:0007669"/>
    <property type="project" value="TreeGrafter"/>
</dbReference>
<dbReference type="Gene3D" id="3.40.50.720">
    <property type="entry name" value="NAD(P)-binding Rossmann-like Domain"/>
    <property type="match status" value="1"/>
</dbReference>
<dbReference type="PANTHER" id="PTHR42795:SF1">
    <property type="entry name" value="ALANINE DEHYDROGENASE"/>
    <property type="match status" value="1"/>
</dbReference>
<name>X1R7D5_9ZZZZ</name>
<dbReference type="Pfam" id="PF01262">
    <property type="entry name" value="AlaDh_PNT_C"/>
    <property type="match status" value="1"/>
</dbReference>
<evidence type="ECO:0000259" key="1">
    <source>
        <dbReference type="SMART" id="SM01002"/>
    </source>
</evidence>
<dbReference type="GO" id="GO:0000286">
    <property type="term" value="F:alanine dehydrogenase activity"/>
    <property type="evidence" value="ECO:0007669"/>
    <property type="project" value="TreeGrafter"/>
</dbReference>
<dbReference type="InterPro" id="IPR007698">
    <property type="entry name" value="AlaDH/PNT_NAD(H)-bd"/>
</dbReference>
<dbReference type="SMART" id="SM01002">
    <property type="entry name" value="AlaDh_PNT_C"/>
    <property type="match status" value="1"/>
</dbReference>
<dbReference type="AlphaFoldDB" id="X1R7D5"/>
<protein>
    <recommendedName>
        <fullName evidence="1">Alanine dehydrogenase/pyridine nucleotide transhydrogenase NAD(H)-binding domain-containing protein</fullName>
    </recommendedName>
</protein>